<name>A0ACC6N5D1_9HYPH</name>
<dbReference type="EMBL" id="JAYESG010000017">
    <property type="protein sequence ID" value="MEA3520758.1"/>
    <property type="molecule type" value="Genomic_DNA"/>
</dbReference>
<dbReference type="Proteomes" id="UP001304050">
    <property type="component" value="Unassembled WGS sequence"/>
</dbReference>
<protein>
    <submittedName>
        <fullName evidence="1">ATP-dependent zinc metalloprotease FtsH</fullName>
    </submittedName>
</protein>
<evidence type="ECO:0000313" key="1">
    <source>
        <dbReference type="EMBL" id="MEA3520758.1"/>
    </source>
</evidence>
<keyword evidence="1" id="KW-0378">Hydrolase</keyword>
<evidence type="ECO:0000313" key="2">
    <source>
        <dbReference type="Proteomes" id="UP001304050"/>
    </source>
</evidence>
<keyword evidence="1" id="KW-0645">Protease</keyword>
<gene>
    <name evidence="1" type="primary">ftsH</name>
    <name evidence="1" type="ORF">U8465_27325</name>
</gene>
<organism evidence="1 2">
    <name type="scientific">Rhizobium mulingense</name>
    <dbReference type="NCBI Taxonomy" id="3031128"/>
    <lineage>
        <taxon>Bacteria</taxon>
        <taxon>Pseudomonadati</taxon>
        <taxon>Pseudomonadota</taxon>
        <taxon>Alphaproteobacteria</taxon>
        <taxon>Hyphomicrobiales</taxon>
        <taxon>Rhizobiaceae</taxon>
        <taxon>Rhizobium/Agrobacterium group</taxon>
        <taxon>Rhizobium</taxon>
    </lineage>
</organism>
<comment type="caution">
    <text evidence="1">The sequence shown here is derived from an EMBL/GenBank/DDBJ whole genome shotgun (WGS) entry which is preliminary data.</text>
</comment>
<proteinExistence type="predicted"/>
<sequence length="611" mass="67454">MEMNKKTQFNIWYWIAAFFILMAIQYFFATATQVARIPYSQFEADLRDGKIAEVAVSDRFIQGRYKQPQNDNAYFVTTRVEPDLAQQLQQHGVIVAGQIESTFLRDLLSWLIPVALFASVWMFMLRRMGGGIGGGLMQIGKSKARIYVQSDTGVTFNDVAGVDEAKEELKEIVDFLKDPAAYGRLGGRMPKGVLLVGPPGTGKTLLAKAVAGEAGVPFFSISGSEFVEMFVGVGAARVRDLFEQARAKAPAIIFIDELDALGRARGIGPMAGGHDEKEQTLNQLLVELDGFDSSTGLVLLAATNRPEILDPALLRAGRFDRQVLVDRPDKAGRIQILKVHLTKTKLEPEVEVEKIAALTPGFTGADLANLVNEATLLATRRKADAVAMEDFNNAVERIIAGLEKRNRLLNPKEREIVAHHEMGHALVAMALPGVDQVHKVSIIPRGIGALGYTIQRPTEDRFLMTREELENKMAVLLGGRAAEWIIYGHLSTGAADDLVKVTDIARAMVTRYGMTEKLGHVALEKDRRSLLSTDQPFYGPQEHEYSDETAATIDEEIRRIVDEAFDRTVGLLEARKKTLERAARLLLEKETFSETDLKSLLVPAEPADQLA</sequence>
<accession>A0ACC6N5D1</accession>
<reference evidence="1" key="1">
    <citation type="submission" date="2023-12" db="EMBL/GenBank/DDBJ databases">
        <title>Diversity of Rhizobium in root nodule of phaseolus vulgaris.</title>
        <authorList>
            <person name="Wang H."/>
        </authorList>
    </citation>
    <scope>NUCLEOTIDE SEQUENCE</scope>
    <source>
        <strain evidence="1">MJ31</strain>
    </source>
</reference>
<keyword evidence="2" id="KW-1185">Reference proteome</keyword>
<keyword evidence="1" id="KW-0482">Metalloprotease</keyword>